<protein>
    <recommendedName>
        <fullName evidence="4">Transposase</fullName>
    </recommendedName>
</protein>
<name>A0ABP8TFC1_9ACTN</name>
<feature type="compositionally biased region" description="Basic residues" evidence="1">
    <location>
        <begin position="139"/>
        <end position="155"/>
    </location>
</feature>
<dbReference type="EMBL" id="BAABHJ010000005">
    <property type="protein sequence ID" value="GAA4606716.1"/>
    <property type="molecule type" value="Genomic_DNA"/>
</dbReference>
<evidence type="ECO:0000313" key="3">
    <source>
        <dbReference type="Proteomes" id="UP001500212"/>
    </source>
</evidence>
<sequence length="182" mass="20790">MLRTARVGLRLTPAQRRRCFGLLVAAGDVWACVLDMNRWRRQRGLAPIINFQQLCRELHQAGPGAFGELNSVCAEGVLRRYSDAWFAAAKRRAEGDTSARFPRRKRRLMPVRFRYGSFAIDGQRLRLAVARGRPPLWVRGRRQHRPPQRGRTHHHQREESVPGGDHAPSSRTASPRCRTVPA</sequence>
<evidence type="ECO:0000313" key="2">
    <source>
        <dbReference type="EMBL" id="GAA4606716.1"/>
    </source>
</evidence>
<keyword evidence="3" id="KW-1185">Reference proteome</keyword>
<dbReference type="Proteomes" id="UP001500212">
    <property type="component" value="Unassembled WGS sequence"/>
</dbReference>
<organism evidence="2 3">
    <name type="scientific">Actinoallomurus liliacearum</name>
    <dbReference type="NCBI Taxonomy" id="1080073"/>
    <lineage>
        <taxon>Bacteria</taxon>
        <taxon>Bacillati</taxon>
        <taxon>Actinomycetota</taxon>
        <taxon>Actinomycetes</taxon>
        <taxon>Streptosporangiales</taxon>
        <taxon>Thermomonosporaceae</taxon>
        <taxon>Actinoallomurus</taxon>
    </lineage>
</organism>
<accession>A0ABP8TFC1</accession>
<feature type="region of interest" description="Disordered" evidence="1">
    <location>
        <begin position="137"/>
        <end position="182"/>
    </location>
</feature>
<reference evidence="3" key="1">
    <citation type="journal article" date="2019" name="Int. J. Syst. Evol. Microbiol.">
        <title>The Global Catalogue of Microorganisms (GCM) 10K type strain sequencing project: providing services to taxonomists for standard genome sequencing and annotation.</title>
        <authorList>
            <consortium name="The Broad Institute Genomics Platform"/>
            <consortium name="The Broad Institute Genome Sequencing Center for Infectious Disease"/>
            <person name="Wu L."/>
            <person name="Ma J."/>
        </authorList>
    </citation>
    <scope>NUCLEOTIDE SEQUENCE [LARGE SCALE GENOMIC DNA]</scope>
    <source>
        <strain evidence="3">JCM 17938</strain>
    </source>
</reference>
<comment type="caution">
    <text evidence="2">The sequence shown here is derived from an EMBL/GenBank/DDBJ whole genome shotgun (WGS) entry which is preliminary data.</text>
</comment>
<evidence type="ECO:0008006" key="4">
    <source>
        <dbReference type="Google" id="ProtNLM"/>
    </source>
</evidence>
<gene>
    <name evidence="2" type="ORF">GCM10023195_24610</name>
</gene>
<proteinExistence type="predicted"/>
<dbReference type="RefSeq" id="WP_345353057.1">
    <property type="nucleotide sequence ID" value="NZ_BAABHJ010000005.1"/>
</dbReference>
<evidence type="ECO:0000256" key="1">
    <source>
        <dbReference type="SAM" id="MobiDB-lite"/>
    </source>
</evidence>